<dbReference type="EMBL" id="WBVT01000027">
    <property type="protein sequence ID" value="KAB7789920.1"/>
    <property type="molecule type" value="Genomic_DNA"/>
</dbReference>
<dbReference type="Pfam" id="PF12773">
    <property type="entry name" value="DZR"/>
    <property type="match status" value="1"/>
</dbReference>
<name>A0A6I1GE67_9BIFI</name>
<keyword evidence="2" id="KW-0812">Transmembrane</keyword>
<feature type="transmembrane region" description="Helical" evidence="2">
    <location>
        <begin position="233"/>
        <end position="256"/>
    </location>
</feature>
<protein>
    <submittedName>
        <fullName evidence="4">Zinc-ribbon domain-containing protein</fullName>
    </submittedName>
</protein>
<evidence type="ECO:0000256" key="1">
    <source>
        <dbReference type="SAM" id="MobiDB-lite"/>
    </source>
</evidence>
<dbReference type="Proteomes" id="UP000441772">
    <property type="component" value="Unassembled WGS sequence"/>
</dbReference>
<evidence type="ECO:0000313" key="5">
    <source>
        <dbReference type="Proteomes" id="UP000441772"/>
    </source>
</evidence>
<dbReference type="InterPro" id="IPR025874">
    <property type="entry name" value="DZR"/>
</dbReference>
<feature type="region of interest" description="Disordered" evidence="1">
    <location>
        <begin position="264"/>
        <end position="305"/>
    </location>
</feature>
<keyword evidence="5" id="KW-1185">Reference proteome</keyword>
<sequence length="547" mass="54305">MQCSRCGAQIGDGDRFCMNCGAPADAGAGAAGAGAAAAQVVCPSCGQPVDGTMRFCMNCGAPLAAGPVAAPGATGVATAGPAGAASGIAAGATPGASQVPYGYGVGGYPTSDGTTQPGTAGAAPAAYAGASGGQAYAAGAYGPLGDRTQVDANGVPVGATVTAPGYAAMPGVAGIPAGAPVAGTSGASGLNGAYGANGVAGVPSVAGTNGVPGAGAAAPDAAAAKPRSSKTPLIIGIVIAVVVVLAAAGFSVWWFLLRDSGDTAAGNPATSSQSSVKSKSGKSDGGTSGSKKTTKTAKPCTTAPDATLEAADRSGTSLIATLDLTSNCETGSAKTATFKESGVKVSIKDGDGDVFAAAVFDFSKQPIEFDGDTANVKLAFTTKQYWRPYDQIETGSSEVVMQTDQTGSGEDSADAGDALGGANIADSDIERYAQTALSWQLDHDKDAASGFYTTYTTQLSSKKYGMQAEGKTWRYEDIYEQFLQRRAKHGKALLVWSGDYPTYTKGGKTSDYYVILSGESFGSVDAGDAWCRKAGYGEADCLVVDLQ</sequence>
<evidence type="ECO:0000259" key="3">
    <source>
        <dbReference type="Pfam" id="PF12773"/>
    </source>
</evidence>
<accession>A0A6I1GE67</accession>
<reference evidence="4 5" key="1">
    <citation type="submission" date="2019-09" db="EMBL/GenBank/DDBJ databases">
        <title>Characterization of the phylogenetic diversity of two novel species belonging to the genus Bifidobacterium: Bifidobacterium cebidarum sp. nov. and Bifidobacterium leontopitheci sp. nov.</title>
        <authorList>
            <person name="Lugli G.A."/>
            <person name="Duranti S."/>
            <person name="Milani C."/>
            <person name="Turroni F."/>
            <person name="Ventura M."/>
        </authorList>
    </citation>
    <scope>NUCLEOTIDE SEQUENCE [LARGE SCALE GENOMIC DNA]</scope>
    <source>
        <strain evidence="4 5">LMG 31471</strain>
    </source>
</reference>
<dbReference type="RefSeq" id="WP_152234906.1">
    <property type="nucleotide sequence ID" value="NZ_JBHSKZ010000009.1"/>
</dbReference>
<feature type="domain" description="DZANK-type" evidence="3">
    <location>
        <begin position="3"/>
        <end position="60"/>
    </location>
</feature>
<proteinExistence type="predicted"/>
<comment type="caution">
    <text evidence="4">The sequence shown here is derived from an EMBL/GenBank/DDBJ whole genome shotgun (WGS) entry which is preliminary data.</text>
</comment>
<evidence type="ECO:0000313" key="4">
    <source>
        <dbReference type="EMBL" id="KAB7789920.1"/>
    </source>
</evidence>
<organism evidence="4 5">
    <name type="scientific">Bifidobacterium leontopitheci</name>
    <dbReference type="NCBI Taxonomy" id="2650774"/>
    <lineage>
        <taxon>Bacteria</taxon>
        <taxon>Bacillati</taxon>
        <taxon>Actinomycetota</taxon>
        <taxon>Actinomycetes</taxon>
        <taxon>Bifidobacteriales</taxon>
        <taxon>Bifidobacteriaceae</taxon>
        <taxon>Bifidobacterium</taxon>
    </lineage>
</organism>
<gene>
    <name evidence="4" type="ORF">F7D09_1587</name>
</gene>
<evidence type="ECO:0000256" key="2">
    <source>
        <dbReference type="SAM" id="Phobius"/>
    </source>
</evidence>
<dbReference type="AlphaFoldDB" id="A0A6I1GE67"/>
<keyword evidence="2" id="KW-0472">Membrane</keyword>
<keyword evidence="2" id="KW-1133">Transmembrane helix</keyword>
<feature type="compositionally biased region" description="Low complexity" evidence="1">
    <location>
        <begin position="296"/>
        <end position="305"/>
    </location>
</feature>